<organism evidence="1 2">
    <name type="scientific">Parafrankia irregularis</name>
    <dbReference type="NCBI Taxonomy" id="795642"/>
    <lineage>
        <taxon>Bacteria</taxon>
        <taxon>Bacillati</taxon>
        <taxon>Actinomycetota</taxon>
        <taxon>Actinomycetes</taxon>
        <taxon>Frankiales</taxon>
        <taxon>Frankiaceae</taxon>
        <taxon>Parafrankia</taxon>
    </lineage>
</organism>
<reference evidence="2" key="1">
    <citation type="submission" date="2015-11" db="EMBL/GenBank/DDBJ databases">
        <authorList>
            <person name="Varghese N."/>
        </authorList>
    </citation>
    <scope>NUCLEOTIDE SEQUENCE [LARGE SCALE GENOMIC DNA]</scope>
    <source>
        <strain evidence="2">DSM 45899</strain>
    </source>
</reference>
<gene>
    <name evidence="1" type="ORF">Ga0074812_13221</name>
</gene>
<proteinExistence type="predicted"/>
<sequence>MFYDPVESTFYAWCVERLLTSSSAAPYLRDGVVELGAGSGLPIVEALRRCEVPVQVRGFERDPESFRMASRLVALKAPPGYSVEPGDFFDQGLDGPERVAIANPPYLAAPTGDTSAPELWGGESGAEVTRRLLSGPFDVLMLMMASIADPLGVIDHAACSGYLVADWCARPIPFGRHSREPVVHRRLRELHAEGRAFSSEAGYLLAGVTLLRAGRRGRLTSVGRESGPDGFAPDANTLDPNADVLRGVMAAGASVRRGP</sequence>
<dbReference type="PROSITE" id="PS00092">
    <property type="entry name" value="N6_MTASE"/>
    <property type="match status" value="1"/>
</dbReference>
<dbReference type="InterPro" id="IPR029063">
    <property type="entry name" value="SAM-dependent_MTases_sf"/>
</dbReference>
<evidence type="ECO:0000313" key="1">
    <source>
        <dbReference type="EMBL" id="CUU59816.1"/>
    </source>
</evidence>
<dbReference type="GO" id="GO:0003676">
    <property type="term" value="F:nucleic acid binding"/>
    <property type="evidence" value="ECO:0007669"/>
    <property type="project" value="InterPro"/>
</dbReference>
<keyword evidence="2" id="KW-1185">Reference proteome</keyword>
<dbReference type="CDD" id="cd02440">
    <property type="entry name" value="AdoMet_MTases"/>
    <property type="match status" value="1"/>
</dbReference>
<name>A0A0S4QYI0_9ACTN</name>
<dbReference type="EMBL" id="FAOZ01000032">
    <property type="protein sequence ID" value="CUU59816.1"/>
    <property type="molecule type" value="Genomic_DNA"/>
</dbReference>
<dbReference type="Gene3D" id="3.40.50.150">
    <property type="entry name" value="Vaccinia Virus protein VP39"/>
    <property type="match status" value="1"/>
</dbReference>
<evidence type="ECO:0000313" key="2">
    <source>
        <dbReference type="Proteomes" id="UP000198802"/>
    </source>
</evidence>
<dbReference type="InterPro" id="IPR002052">
    <property type="entry name" value="DNA_methylase_N6_adenine_CS"/>
</dbReference>
<dbReference type="Proteomes" id="UP000198802">
    <property type="component" value="Unassembled WGS sequence"/>
</dbReference>
<protein>
    <recommendedName>
        <fullName evidence="3">Methyltransferase small domain-containing protein</fullName>
    </recommendedName>
</protein>
<dbReference type="GO" id="GO:0008168">
    <property type="term" value="F:methyltransferase activity"/>
    <property type="evidence" value="ECO:0007669"/>
    <property type="project" value="InterPro"/>
</dbReference>
<dbReference type="GO" id="GO:0032259">
    <property type="term" value="P:methylation"/>
    <property type="evidence" value="ECO:0007669"/>
    <property type="project" value="InterPro"/>
</dbReference>
<dbReference type="SUPFAM" id="SSF53335">
    <property type="entry name" value="S-adenosyl-L-methionine-dependent methyltransferases"/>
    <property type="match status" value="1"/>
</dbReference>
<accession>A0A0S4QYI0</accession>
<dbReference type="AlphaFoldDB" id="A0A0S4QYI0"/>
<evidence type="ECO:0008006" key="3">
    <source>
        <dbReference type="Google" id="ProtNLM"/>
    </source>
</evidence>